<dbReference type="GO" id="GO:0033922">
    <property type="term" value="F:peptidoglycan beta-N-acetylmuramidase activity"/>
    <property type="evidence" value="ECO:0007669"/>
    <property type="project" value="InterPro"/>
</dbReference>
<gene>
    <name evidence="4" type="ORF">D3H65_30495</name>
</gene>
<dbReference type="InterPro" id="IPR048502">
    <property type="entry name" value="NamZ_N"/>
</dbReference>
<dbReference type="InterPro" id="IPR048503">
    <property type="entry name" value="NamZ_C"/>
</dbReference>
<evidence type="ECO:0000313" key="5">
    <source>
        <dbReference type="Proteomes" id="UP000263900"/>
    </source>
</evidence>
<dbReference type="Gene3D" id="3.90.1150.140">
    <property type="match status" value="1"/>
</dbReference>
<evidence type="ECO:0000259" key="3">
    <source>
        <dbReference type="Pfam" id="PF20732"/>
    </source>
</evidence>
<proteinExistence type="predicted"/>
<organism evidence="4 5">
    <name type="scientific">Paraflavitalea soli</name>
    <dbReference type="NCBI Taxonomy" id="2315862"/>
    <lineage>
        <taxon>Bacteria</taxon>
        <taxon>Pseudomonadati</taxon>
        <taxon>Bacteroidota</taxon>
        <taxon>Chitinophagia</taxon>
        <taxon>Chitinophagales</taxon>
        <taxon>Chitinophagaceae</taxon>
        <taxon>Paraflavitalea</taxon>
    </lineage>
</organism>
<dbReference type="Pfam" id="PF20732">
    <property type="entry name" value="NamZ_C"/>
    <property type="match status" value="1"/>
</dbReference>
<dbReference type="PANTHER" id="PTHR42915">
    <property type="entry name" value="HYPOTHETICAL 460 KDA PROTEIN IN FEUA-SIGW INTERGENIC REGION [PRECURSOR]"/>
    <property type="match status" value="1"/>
</dbReference>
<sequence length="444" mass="49356">MSCGIALSTAVEVGGWSSELGGQTRESGVPRLEAGVGRTESGRPYTEPGIVTGAERLDQYLPRLQGKRVAVFANHTSVIGNKNLVDVLKEKGVNITVIFGPEHGFRGTADAGEKIGNYTDAQTGIPVVSLYGSKHRPSAEDLSVADVLLFDIQDVGTRFYTYISSMQEYMEAAIENNKPLIILDRPNPNGFYVDGPVLDTAFRSFVGMQPIPIVYGLTIGEYAYLLAGEGWLRQKVTAPINIASSPERAAMERRRAPTSPKAFSLTIIPCLNYTHKSKYVLPVKPSPNLPDIQSIYWYASTCFFEGTVLSEGRGTNKPFQVFGHPTLPKNLVSFTPRSMPGATNPKLKDQLCYGWDLSGQPEEVLSKVNNRVQIKYLLEAYRQFPVKDSFFLNKGNFFNKLAGNNVLMQQVKEGKTEAEIRESWEPGLRKFKEIRKKYLIYEDF</sequence>
<evidence type="ECO:0000259" key="2">
    <source>
        <dbReference type="Pfam" id="PF07075"/>
    </source>
</evidence>
<feature type="region of interest" description="Disordered" evidence="1">
    <location>
        <begin position="18"/>
        <end position="46"/>
    </location>
</feature>
<dbReference type="PIRSF" id="PIRSF016719">
    <property type="entry name" value="UCP016719"/>
    <property type="match status" value="1"/>
</dbReference>
<keyword evidence="5" id="KW-1185">Reference proteome</keyword>
<accession>A0A3B7MXW5</accession>
<reference evidence="4 5" key="1">
    <citation type="submission" date="2018-09" db="EMBL/GenBank/DDBJ databases">
        <title>Genome sequencing of strain 6GH32-13.</title>
        <authorList>
            <person name="Weon H.-Y."/>
            <person name="Heo J."/>
            <person name="Kwon S.-W."/>
        </authorList>
    </citation>
    <scope>NUCLEOTIDE SEQUENCE [LARGE SCALE GENOMIC DNA]</scope>
    <source>
        <strain evidence="4 5">5GH32-13</strain>
    </source>
</reference>
<dbReference type="InterPro" id="IPR008302">
    <property type="entry name" value="NamZ"/>
</dbReference>
<dbReference type="KEGG" id="pseg:D3H65_30495"/>
<dbReference type="Gene3D" id="3.40.50.12170">
    <property type="entry name" value="Uncharacterised protein PF07075, DUF1343"/>
    <property type="match status" value="1"/>
</dbReference>
<evidence type="ECO:0000313" key="4">
    <source>
        <dbReference type="EMBL" id="AXY78837.1"/>
    </source>
</evidence>
<feature type="domain" description="Peptidoglycan beta-N-acetylmuramidase NamZ C-terminal" evidence="3">
    <location>
        <begin position="297"/>
        <end position="441"/>
    </location>
</feature>
<dbReference type="Proteomes" id="UP000263900">
    <property type="component" value="Chromosome"/>
</dbReference>
<feature type="domain" description="Peptidoglycan beta-N-acetylmuramidase NamZ N-terminal" evidence="2">
    <location>
        <begin position="69"/>
        <end position="292"/>
    </location>
</feature>
<evidence type="ECO:0000256" key="1">
    <source>
        <dbReference type="SAM" id="MobiDB-lite"/>
    </source>
</evidence>
<dbReference type="OrthoDB" id="9801061at2"/>
<protein>
    <submittedName>
        <fullName evidence="4">DUF1343 domain-containing protein</fullName>
    </submittedName>
</protein>
<dbReference type="AlphaFoldDB" id="A0A3B7MXW5"/>
<name>A0A3B7MXW5_9BACT</name>
<dbReference type="PANTHER" id="PTHR42915:SF1">
    <property type="entry name" value="PEPTIDOGLYCAN BETA-N-ACETYLMURAMIDASE NAMZ"/>
    <property type="match status" value="1"/>
</dbReference>
<dbReference type="EMBL" id="CP032157">
    <property type="protein sequence ID" value="AXY78837.1"/>
    <property type="molecule type" value="Genomic_DNA"/>
</dbReference>
<dbReference type="Pfam" id="PF07075">
    <property type="entry name" value="NamZ_N"/>
    <property type="match status" value="1"/>
</dbReference>